<name>A0ABS9VBD1_9BACT</name>
<dbReference type="PANTHER" id="PTHR36845">
    <property type="entry name" value="HYDROLASE, PUTATIVE (AFU_ORTHOLOGUE AFUA_7G05090)-RELATED"/>
    <property type="match status" value="1"/>
</dbReference>
<reference evidence="3" key="1">
    <citation type="submission" date="2022-03" db="EMBL/GenBank/DDBJ databases">
        <title>De novo assembled genomes of Belliella spp. (Cyclobacteriaceae) strains.</title>
        <authorList>
            <person name="Szabo A."/>
            <person name="Korponai K."/>
            <person name="Felfoldi T."/>
        </authorList>
    </citation>
    <scope>NUCLEOTIDE SEQUENCE</scope>
    <source>
        <strain evidence="3">DSM 111903</strain>
    </source>
</reference>
<accession>A0ABS9VBD1</accession>
<evidence type="ECO:0000256" key="2">
    <source>
        <dbReference type="ARBA" id="ARBA00038358"/>
    </source>
</evidence>
<proteinExistence type="inferred from homology"/>
<dbReference type="Proteomes" id="UP001165430">
    <property type="component" value="Unassembled WGS sequence"/>
</dbReference>
<comment type="similarity">
    <text evidence="2">Belongs to the glycosyl hydrolase 88 family.</text>
</comment>
<organism evidence="3 4">
    <name type="scientific">Belliella alkalica</name>
    <dbReference type="NCBI Taxonomy" id="1730871"/>
    <lineage>
        <taxon>Bacteria</taxon>
        <taxon>Pseudomonadati</taxon>
        <taxon>Bacteroidota</taxon>
        <taxon>Cytophagia</taxon>
        <taxon>Cytophagales</taxon>
        <taxon>Cyclobacteriaceae</taxon>
        <taxon>Belliella</taxon>
    </lineage>
</organism>
<dbReference type="SUPFAM" id="SSF48208">
    <property type="entry name" value="Six-hairpin glycosidases"/>
    <property type="match status" value="1"/>
</dbReference>
<comment type="caution">
    <text evidence="3">The sequence shown here is derived from an EMBL/GenBank/DDBJ whole genome shotgun (WGS) entry which is preliminary data.</text>
</comment>
<dbReference type="InterPro" id="IPR010905">
    <property type="entry name" value="Glyco_hydro_88"/>
</dbReference>
<dbReference type="InterPro" id="IPR008928">
    <property type="entry name" value="6-hairpin_glycosidase_sf"/>
</dbReference>
<dbReference type="Gene3D" id="1.50.10.10">
    <property type="match status" value="1"/>
</dbReference>
<protein>
    <submittedName>
        <fullName evidence="3">Glycoside hydrolase family 88 protein</fullName>
    </submittedName>
</protein>
<dbReference type="GO" id="GO:0016787">
    <property type="term" value="F:hydrolase activity"/>
    <property type="evidence" value="ECO:0007669"/>
    <property type="project" value="UniProtKB-KW"/>
</dbReference>
<dbReference type="EMBL" id="JAKZGO010000006">
    <property type="protein sequence ID" value="MCH7413736.1"/>
    <property type="molecule type" value="Genomic_DNA"/>
</dbReference>
<dbReference type="InterPro" id="IPR012341">
    <property type="entry name" value="6hp_glycosidase-like_sf"/>
</dbReference>
<dbReference type="InterPro" id="IPR052369">
    <property type="entry name" value="UG_Glycosaminoglycan_Hydrolase"/>
</dbReference>
<gene>
    <name evidence="3" type="ORF">MM213_09580</name>
</gene>
<dbReference type="PROSITE" id="PS51257">
    <property type="entry name" value="PROKAR_LIPOPROTEIN"/>
    <property type="match status" value="1"/>
</dbReference>
<evidence type="ECO:0000313" key="4">
    <source>
        <dbReference type="Proteomes" id="UP001165430"/>
    </source>
</evidence>
<keyword evidence="1 3" id="KW-0378">Hydrolase</keyword>
<dbReference type="RefSeq" id="WP_241411723.1">
    <property type="nucleotide sequence ID" value="NZ_JAKZGO010000006.1"/>
</dbReference>
<sequence>MKIIHKVVSFNFYFLFFLIFISCEKLSSSEIEGKQTIEEFIPLQYGGLVKWGKENSSIPRTVKNGEIKSANNDFDWTAGFFPGSLWYIFEMTQDEVWAKEARYFQSLHKEMKHFRGSHDLGFVFNNSYGHGYRLTGDEKFLDVLIEAGDVLIERFNPIVGAIQSWDVDRGWQSQRGWTFPVIIDNMMNLELLFRLSEWTGDEKYKKVAIAHANTTMKHFFRNDFSSFHVVDFDTNTGEPLGYQTAQGYSDESSWARGQAWGLYGFVSVYEFTGEEVYLDLAENIAEYYLNHSHLPSDMIPHWDMSLTPTAEVPKDASAAAIVASALIQLDKHSPNGYLKKAKQIISNLCSERYLAEIGENHHFLIKHSTGSIPHNEEIDVPLNYADYYFLEALHRLKEIENNQNNN</sequence>
<keyword evidence="4" id="KW-1185">Reference proteome</keyword>
<evidence type="ECO:0000313" key="3">
    <source>
        <dbReference type="EMBL" id="MCH7413736.1"/>
    </source>
</evidence>
<dbReference type="Pfam" id="PF07470">
    <property type="entry name" value="Glyco_hydro_88"/>
    <property type="match status" value="1"/>
</dbReference>
<evidence type="ECO:0000256" key="1">
    <source>
        <dbReference type="ARBA" id="ARBA00022801"/>
    </source>
</evidence>
<dbReference type="PANTHER" id="PTHR36845:SF1">
    <property type="entry name" value="HYDROLASE, PUTATIVE (AFU_ORTHOLOGUE AFUA_7G05090)-RELATED"/>
    <property type="match status" value="1"/>
</dbReference>